<organism evidence="2 4">
    <name type="scientific">Streptomyces gougerotii</name>
    <dbReference type="NCBI Taxonomy" id="53448"/>
    <lineage>
        <taxon>Bacteria</taxon>
        <taxon>Bacillati</taxon>
        <taxon>Actinomycetota</taxon>
        <taxon>Actinomycetes</taxon>
        <taxon>Kitasatosporales</taxon>
        <taxon>Streptomycetaceae</taxon>
        <taxon>Streptomyces</taxon>
        <taxon>Streptomyces diastaticus group</taxon>
    </lineage>
</organism>
<protein>
    <submittedName>
        <fullName evidence="2">Uncharacterized protein</fullName>
    </submittedName>
</protein>
<evidence type="ECO:0000313" key="3">
    <source>
        <dbReference type="Proteomes" id="UP000480804"/>
    </source>
</evidence>
<evidence type="ECO:0000313" key="2">
    <source>
        <dbReference type="EMBL" id="GGU51546.1"/>
    </source>
</evidence>
<evidence type="ECO:0000313" key="4">
    <source>
        <dbReference type="Proteomes" id="UP000660975"/>
    </source>
</evidence>
<accession>A0A8H9HAI9</accession>
<dbReference type="Pfam" id="PF19953">
    <property type="entry name" value="EACC1"/>
    <property type="match status" value="1"/>
</dbReference>
<dbReference type="Proteomes" id="UP000480804">
    <property type="component" value="Unassembled WGS sequence"/>
</dbReference>
<name>A0A8H9HAI9_9ACTN</name>
<dbReference type="AlphaFoldDB" id="A0A8H9HAI9"/>
<evidence type="ECO:0000313" key="1">
    <source>
        <dbReference type="EMBL" id="GFH75904.1"/>
    </source>
</evidence>
<dbReference type="Proteomes" id="UP000660975">
    <property type="component" value="Unassembled WGS sequence"/>
</dbReference>
<reference evidence="2" key="1">
    <citation type="journal article" date="2014" name="Int. J. Syst. Evol. Microbiol.">
        <title>Complete genome sequence of Corynebacterium casei LMG S-19264T (=DSM 44701T), isolated from a smear-ripened cheese.</title>
        <authorList>
            <consortium name="US DOE Joint Genome Institute (JGI-PGF)"/>
            <person name="Walter F."/>
            <person name="Albersmeier A."/>
            <person name="Kalinowski J."/>
            <person name="Ruckert C."/>
        </authorList>
    </citation>
    <scope>NUCLEOTIDE SEQUENCE</scope>
    <source>
        <strain evidence="2">JCM 4136</strain>
    </source>
</reference>
<proteinExistence type="predicted"/>
<dbReference type="EMBL" id="BLLO01000009">
    <property type="protein sequence ID" value="GFH75904.1"/>
    <property type="molecule type" value="Genomic_DNA"/>
</dbReference>
<dbReference type="InterPro" id="IPR045428">
    <property type="entry name" value="EACC1"/>
</dbReference>
<reference evidence="2" key="3">
    <citation type="submission" date="2020-09" db="EMBL/GenBank/DDBJ databases">
        <authorList>
            <person name="Sun Q."/>
            <person name="Ohkuma M."/>
        </authorList>
    </citation>
    <scope>NUCLEOTIDE SEQUENCE</scope>
    <source>
        <strain evidence="2">JCM 4136</strain>
    </source>
</reference>
<gene>
    <name evidence="2" type="ORF">GCM10010227_00010</name>
    <name evidence="1" type="ORF">Sgou_05740</name>
</gene>
<sequence>MEIVVQCSGGGAEDALRSLGRWLEADSAVRRHAQVAPGSARPAIPGLQGDLLDLITLLVSSGFSAASLAVSIASWRASRPSPPEAVIVRVAGEQIEIPGDASGEETEAMIRRLFEG</sequence>
<comment type="caution">
    <text evidence="2">The sequence shown here is derived from an EMBL/GenBank/DDBJ whole genome shotgun (WGS) entry which is preliminary data.</text>
</comment>
<dbReference type="EMBL" id="BMSC01000001">
    <property type="protein sequence ID" value="GGU51546.1"/>
    <property type="molecule type" value="Genomic_DNA"/>
</dbReference>
<reference evidence="1 3" key="2">
    <citation type="submission" date="2020-02" db="EMBL/GenBank/DDBJ databases">
        <title>Whole genome shotgun sequence of Streptomyces gougerotii NBRC 13043.</title>
        <authorList>
            <person name="Ichikawa N."/>
            <person name="Komaki H."/>
            <person name="Tamura T."/>
        </authorList>
    </citation>
    <scope>NUCLEOTIDE SEQUENCE [LARGE SCALE GENOMIC DNA]</scope>
    <source>
        <strain evidence="1 3">NBRC 13043</strain>
    </source>
</reference>
<dbReference type="RefSeq" id="WP_189399348.1">
    <property type="nucleotide sequence ID" value="NZ_BLLO01000009.1"/>
</dbReference>
<keyword evidence="3" id="KW-1185">Reference proteome</keyword>